<evidence type="ECO:0000313" key="2">
    <source>
        <dbReference type="Proteomes" id="UP000775547"/>
    </source>
</evidence>
<dbReference type="Proteomes" id="UP000775547">
    <property type="component" value="Unassembled WGS sequence"/>
</dbReference>
<dbReference type="AlphaFoldDB" id="A0A9P7FWA8"/>
<organism evidence="1 2">
    <name type="scientific">Asterophora parasitica</name>
    <dbReference type="NCBI Taxonomy" id="117018"/>
    <lineage>
        <taxon>Eukaryota</taxon>
        <taxon>Fungi</taxon>
        <taxon>Dikarya</taxon>
        <taxon>Basidiomycota</taxon>
        <taxon>Agaricomycotina</taxon>
        <taxon>Agaricomycetes</taxon>
        <taxon>Agaricomycetidae</taxon>
        <taxon>Agaricales</taxon>
        <taxon>Tricholomatineae</taxon>
        <taxon>Lyophyllaceae</taxon>
        <taxon>Asterophora</taxon>
    </lineage>
</organism>
<reference evidence="1" key="1">
    <citation type="submission" date="2020-07" db="EMBL/GenBank/DDBJ databases">
        <authorList>
            <person name="Nieuwenhuis M."/>
            <person name="Van De Peppel L.J.J."/>
        </authorList>
    </citation>
    <scope>NUCLEOTIDE SEQUENCE</scope>
    <source>
        <strain evidence="1">AP01</strain>
        <tissue evidence="1">Mycelium</tissue>
    </source>
</reference>
<proteinExistence type="predicted"/>
<sequence length="58" mass="6650">SELLELKIPPAPALRKGQNPGLYLFGWAFRPRDLVWWANENNVGVGEDDHVKHQLVEQ</sequence>
<reference evidence="1" key="2">
    <citation type="submission" date="2021-10" db="EMBL/GenBank/DDBJ databases">
        <title>Phylogenomics reveals ancestral predisposition of the termite-cultivated fungus Termitomyces towards a domesticated lifestyle.</title>
        <authorList>
            <person name="Auxier B."/>
            <person name="Grum-Grzhimaylo A."/>
            <person name="Cardenas M.E."/>
            <person name="Lodge J.D."/>
            <person name="Laessoe T."/>
            <person name="Pedersen O."/>
            <person name="Smith M.E."/>
            <person name="Kuyper T.W."/>
            <person name="Franco-Molano E.A."/>
            <person name="Baroni T.J."/>
            <person name="Aanen D.K."/>
        </authorList>
    </citation>
    <scope>NUCLEOTIDE SEQUENCE</scope>
    <source>
        <strain evidence="1">AP01</strain>
        <tissue evidence="1">Mycelium</tissue>
    </source>
</reference>
<comment type="caution">
    <text evidence="1">The sequence shown here is derived from an EMBL/GenBank/DDBJ whole genome shotgun (WGS) entry which is preliminary data.</text>
</comment>
<evidence type="ECO:0000313" key="1">
    <source>
        <dbReference type="EMBL" id="KAG5639812.1"/>
    </source>
</evidence>
<dbReference type="OrthoDB" id="3064502at2759"/>
<name>A0A9P7FWA8_9AGAR</name>
<dbReference type="EMBL" id="JABCKV010002037">
    <property type="protein sequence ID" value="KAG5639812.1"/>
    <property type="molecule type" value="Genomic_DNA"/>
</dbReference>
<accession>A0A9P7FWA8</accession>
<gene>
    <name evidence="1" type="ORF">DXG03_003380</name>
</gene>
<protein>
    <submittedName>
        <fullName evidence="1">Uncharacterized protein</fullName>
    </submittedName>
</protein>
<feature type="non-terminal residue" evidence="1">
    <location>
        <position position="1"/>
    </location>
</feature>
<keyword evidence="2" id="KW-1185">Reference proteome</keyword>